<dbReference type="InterPro" id="IPR016035">
    <property type="entry name" value="Acyl_Trfase/lysoPLipase"/>
</dbReference>
<keyword evidence="1" id="KW-0378">Hydrolase</keyword>
<keyword evidence="3" id="KW-0443">Lipid metabolism</keyword>
<feature type="domain" description="PNPLA" evidence="5">
    <location>
        <begin position="15"/>
        <end position="214"/>
    </location>
</feature>
<dbReference type="PANTHER" id="PTHR24185">
    <property type="entry name" value="CALCIUM-INDEPENDENT PHOSPHOLIPASE A2-GAMMA"/>
    <property type="match status" value="1"/>
</dbReference>
<proteinExistence type="predicted"/>
<dbReference type="EMBL" id="CAJMWS010000304">
    <property type="protein sequence ID" value="CAE6402265.1"/>
    <property type="molecule type" value="Genomic_DNA"/>
</dbReference>
<dbReference type="PROSITE" id="PS51635">
    <property type="entry name" value="PNPLA"/>
    <property type="match status" value="1"/>
</dbReference>
<dbReference type="Proteomes" id="UP000663846">
    <property type="component" value="Unassembled WGS sequence"/>
</dbReference>
<dbReference type="SUPFAM" id="SSF52151">
    <property type="entry name" value="FabD/lysophospholipase-like"/>
    <property type="match status" value="1"/>
</dbReference>
<evidence type="ECO:0000256" key="2">
    <source>
        <dbReference type="ARBA" id="ARBA00022963"/>
    </source>
</evidence>
<organism evidence="6 7">
    <name type="scientific">Rhizoctonia solani</name>
    <dbReference type="NCBI Taxonomy" id="456999"/>
    <lineage>
        <taxon>Eukaryota</taxon>
        <taxon>Fungi</taxon>
        <taxon>Dikarya</taxon>
        <taxon>Basidiomycota</taxon>
        <taxon>Agaricomycotina</taxon>
        <taxon>Agaricomycetes</taxon>
        <taxon>Cantharellales</taxon>
        <taxon>Ceratobasidiaceae</taxon>
        <taxon>Rhizoctonia</taxon>
    </lineage>
</organism>
<dbReference type="GO" id="GO:0016042">
    <property type="term" value="P:lipid catabolic process"/>
    <property type="evidence" value="ECO:0007669"/>
    <property type="project" value="UniProtKB-KW"/>
</dbReference>
<dbReference type="Gene3D" id="3.40.1090.10">
    <property type="entry name" value="Cytosolic phospholipase A2 catalytic domain"/>
    <property type="match status" value="1"/>
</dbReference>
<dbReference type="InterPro" id="IPR002641">
    <property type="entry name" value="PNPLA_dom"/>
</dbReference>
<dbReference type="Pfam" id="PF01734">
    <property type="entry name" value="Patatin"/>
    <property type="match status" value="1"/>
</dbReference>
<keyword evidence="2" id="KW-0442">Lipid degradation</keyword>
<accession>A0A8H2WQQ7</accession>
<feature type="short sequence motif" description="DGA/G" evidence="4">
    <location>
        <begin position="201"/>
        <end position="203"/>
    </location>
</feature>
<sequence length="730" mass="81005">MSDTESKYKGLNILCIDGGGGVRGLSSLLLIQEIMRRVQGLEGNDIPVSPCKYFDVIGGTGFGALQACMLGRLELCVDRAIEIYAKLSTDIFSDKKWFTSAGSGLFKSSKLKESIMRIVEEATGDKDTRMIGNSSCKTLAFAMLKHNMNTLTPGVFRSYQVHANPGPDCTIWEAASACMAHPELFKSVEIGEPPLVESFIDGGLGCNNPLERVLSEVKALYPDRHVASIISIGAGHTRTIQIREIRPTMGPFRRILPTDINSVMTGIATESERVAEGMATRFHNIKNVYFRFNVQHGAQNIGLDEWKKLSEIHAHTRAYINNAEAQQKLENASHAIKMRRPVVASSLIDGQIPNNSTRLSVAERSLAPTPTPVNLYIPPTTRLLPAGRFKLDDLGDAMATLEALRLVMKVPGSESDYELHTQFTLKRYNLKVWISPEDREFLGRYQRNPSSYVGGTLESGIGYTITPTQDTADIALELHHTGIGANAVFYWCNPFFTKHGVKIVKHKVPARLDDVENVLFAASKWMWHLRHGNNQGQLPEQVTINLLKIASKLGGYFQHIYFSHIDGHSPTHLKEFEPIPLNDVGVVNLNVKSSPKQFYAFKVNNRFHRPLYVRVFYFDATNFSIGDLFGYRKACFNSTPDIPPGGSLVIGNRGRGGPPIRFTIRPDNRAELGYVKVFWSTEALHLDYIGQGSAFETCSTGREINEAITGQNSPSGEWGTACLTLRLTSH</sequence>
<feature type="short sequence motif" description="GXGXXG" evidence="4">
    <location>
        <begin position="19"/>
        <end position="24"/>
    </location>
</feature>
<dbReference type="PANTHER" id="PTHR24185:SF1">
    <property type="entry name" value="CALCIUM-INDEPENDENT PHOSPHOLIPASE A2-GAMMA"/>
    <property type="match status" value="1"/>
</dbReference>
<evidence type="ECO:0000256" key="4">
    <source>
        <dbReference type="PROSITE-ProRule" id="PRU01161"/>
    </source>
</evidence>
<evidence type="ECO:0000313" key="7">
    <source>
        <dbReference type="Proteomes" id="UP000663846"/>
    </source>
</evidence>
<dbReference type="AlphaFoldDB" id="A0A8H2WQQ7"/>
<comment type="caution">
    <text evidence="6">The sequence shown here is derived from an EMBL/GenBank/DDBJ whole genome shotgun (WGS) entry which is preliminary data.</text>
</comment>
<dbReference type="GO" id="GO:0047499">
    <property type="term" value="F:calcium-independent phospholipase A2 activity"/>
    <property type="evidence" value="ECO:0007669"/>
    <property type="project" value="TreeGrafter"/>
</dbReference>
<dbReference type="GO" id="GO:0016020">
    <property type="term" value="C:membrane"/>
    <property type="evidence" value="ECO:0007669"/>
    <property type="project" value="TreeGrafter"/>
</dbReference>
<protein>
    <recommendedName>
        <fullName evidence="5">PNPLA domain-containing protein</fullName>
    </recommendedName>
</protein>
<comment type="caution">
    <text evidence="4">Lacks conserved residue(s) required for the propagation of feature annotation.</text>
</comment>
<name>A0A8H2WQQ7_9AGAM</name>
<dbReference type="GO" id="GO:0019369">
    <property type="term" value="P:arachidonate metabolic process"/>
    <property type="evidence" value="ECO:0007669"/>
    <property type="project" value="TreeGrafter"/>
</dbReference>
<evidence type="ECO:0000256" key="3">
    <source>
        <dbReference type="ARBA" id="ARBA00023098"/>
    </source>
</evidence>
<gene>
    <name evidence="6" type="ORF">RDB_LOCUS57336</name>
</gene>
<reference evidence="6" key="1">
    <citation type="submission" date="2021-01" db="EMBL/GenBank/DDBJ databases">
        <authorList>
            <person name="Kaushik A."/>
        </authorList>
    </citation>
    <scope>NUCLEOTIDE SEQUENCE</scope>
    <source>
        <strain evidence="6">AG1-1C</strain>
    </source>
</reference>
<evidence type="ECO:0000313" key="6">
    <source>
        <dbReference type="EMBL" id="CAE6402265.1"/>
    </source>
</evidence>
<dbReference type="GO" id="GO:0046486">
    <property type="term" value="P:glycerolipid metabolic process"/>
    <property type="evidence" value="ECO:0007669"/>
    <property type="project" value="UniProtKB-ARBA"/>
</dbReference>
<evidence type="ECO:0000259" key="5">
    <source>
        <dbReference type="PROSITE" id="PS51635"/>
    </source>
</evidence>
<evidence type="ECO:0000256" key="1">
    <source>
        <dbReference type="ARBA" id="ARBA00022801"/>
    </source>
</evidence>